<name>A0A0V0SVU5_9BILA</name>
<keyword evidence="2" id="KW-1185">Reference proteome</keyword>
<dbReference type="EMBL" id="JYDJ01002131">
    <property type="protein sequence ID" value="KRX30893.1"/>
    <property type="molecule type" value="Genomic_DNA"/>
</dbReference>
<dbReference type="AlphaFoldDB" id="A0A0V0SVU5"/>
<accession>A0A0V0SVU5</accession>
<evidence type="ECO:0000313" key="2">
    <source>
        <dbReference type="Proteomes" id="UP000055048"/>
    </source>
</evidence>
<comment type="caution">
    <text evidence="1">The sequence shown here is derived from an EMBL/GenBank/DDBJ whole genome shotgun (WGS) entry which is preliminary data.</text>
</comment>
<gene>
    <name evidence="1" type="ORF">T05_4613</name>
</gene>
<organism evidence="1 2">
    <name type="scientific">Trichinella murrelli</name>
    <dbReference type="NCBI Taxonomy" id="144512"/>
    <lineage>
        <taxon>Eukaryota</taxon>
        <taxon>Metazoa</taxon>
        <taxon>Ecdysozoa</taxon>
        <taxon>Nematoda</taxon>
        <taxon>Enoplea</taxon>
        <taxon>Dorylaimia</taxon>
        <taxon>Trichinellida</taxon>
        <taxon>Trichinellidae</taxon>
        <taxon>Trichinella</taxon>
    </lineage>
</organism>
<dbReference type="Proteomes" id="UP000055048">
    <property type="component" value="Unassembled WGS sequence"/>
</dbReference>
<proteinExistence type="predicted"/>
<reference evidence="1 2" key="1">
    <citation type="submission" date="2015-01" db="EMBL/GenBank/DDBJ databases">
        <title>Evolution of Trichinella species and genotypes.</title>
        <authorList>
            <person name="Korhonen P.K."/>
            <person name="Edoardo P."/>
            <person name="Giuseppe L.R."/>
            <person name="Gasser R.B."/>
        </authorList>
    </citation>
    <scope>NUCLEOTIDE SEQUENCE [LARGE SCALE GENOMIC DNA]</scope>
    <source>
        <strain evidence="1">ISS417</strain>
    </source>
</reference>
<protein>
    <submittedName>
        <fullName evidence="1">Uncharacterized protein</fullName>
    </submittedName>
</protein>
<evidence type="ECO:0000313" key="1">
    <source>
        <dbReference type="EMBL" id="KRX30893.1"/>
    </source>
</evidence>
<sequence>MPQVRQAASSLMLVPVANTSMCLDALCHNKKIITGLRCSKRDRDLQVPTMIGQFWESLCSVALLRHKWPGWVLFLPRCALSKPPSFPFCTPSVHPPGSFRCDHSA</sequence>